<keyword evidence="5 9" id="KW-0229">DNA integration</keyword>
<keyword evidence="6 9" id="KW-0238">DNA-binding</keyword>
<dbReference type="PROSITE" id="PS51900">
    <property type="entry name" value="CB"/>
    <property type="match status" value="1"/>
</dbReference>
<evidence type="ECO:0000256" key="9">
    <source>
        <dbReference type="HAMAP-Rule" id="MF_01808"/>
    </source>
</evidence>
<dbReference type="EMBL" id="CP031165">
    <property type="protein sequence ID" value="AXV08088.1"/>
    <property type="molecule type" value="Genomic_DNA"/>
</dbReference>
<dbReference type="AlphaFoldDB" id="A0A346Y0U1"/>
<evidence type="ECO:0000313" key="12">
    <source>
        <dbReference type="EMBL" id="AXV08088.1"/>
    </source>
</evidence>
<dbReference type="InterPro" id="IPR004107">
    <property type="entry name" value="Integrase_SAM-like_N"/>
</dbReference>
<feature type="domain" description="Core-binding (CB)" evidence="11">
    <location>
        <begin position="8"/>
        <end position="94"/>
    </location>
</feature>
<evidence type="ECO:0000256" key="2">
    <source>
        <dbReference type="ARBA" id="ARBA00022490"/>
    </source>
</evidence>
<dbReference type="KEGG" id="euz:DVS28_a3413"/>
<dbReference type="RefSeq" id="WP_216826099.1">
    <property type="nucleotide sequence ID" value="NZ_CP031165.1"/>
</dbReference>
<protein>
    <recommendedName>
        <fullName evidence="9">Tyrosine recombinase XerC</fullName>
    </recommendedName>
</protein>
<dbReference type="InterPro" id="IPR044068">
    <property type="entry name" value="CB"/>
</dbReference>
<sequence>MSDDPLPRAWVAALDEFRRHLAMERGLSDNTVQAYLRDAGQLASWCADFGIVDPDEVTLQVLRRFVADGRRRGLARSSIARKRASLRAFFGLLVKRGRVTSDPAALLDTPKLDKSLPKVLRRDQVDALLRQPSSDDPVGLRDRAVLELLYASGARVSELVDLDADRLDLGRSRATLHGKGDKQRLVPLGAPAVEAVRAWLDRGRPHLPLRPAGTTGDDADRHADAVFLARRGGRISRDEVYRLVRAHGAAAGVGHVTPHLLRHSFATHLLEGGADLRSVQELLGHVALATTQTYTHVSRAHLRSVYTQAHPRA</sequence>
<dbReference type="InterPro" id="IPR050090">
    <property type="entry name" value="Tyrosine_recombinase_XerCD"/>
</dbReference>
<keyword evidence="3 9" id="KW-0132">Cell division</keyword>
<dbReference type="PANTHER" id="PTHR30349">
    <property type="entry name" value="PHAGE INTEGRASE-RELATED"/>
    <property type="match status" value="1"/>
</dbReference>
<feature type="domain" description="Tyr recombinase" evidence="10">
    <location>
        <begin position="115"/>
        <end position="307"/>
    </location>
</feature>
<dbReference type="Proteomes" id="UP000264006">
    <property type="component" value="Chromosome"/>
</dbReference>
<keyword evidence="13" id="KW-1185">Reference proteome</keyword>
<feature type="active site" evidence="9">
    <location>
        <position position="155"/>
    </location>
</feature>
<dbReference type="Pfam" id="PF02899">
    <property type="entry name" value="Phage_int_SAM_1"/>
    <property type="match status" value="1"/>
</dbReference>
<dbReference type="GO" id="GO:0009037">
    <property type="term" value="F:tyrosine-based site-specific recombinase activity"/>
    <property type="evidence" value="ECO:0007669"/>
    <property type="project" value="UniProtKB-UniRule"/>
</dbReference>
<feature type="active site" evidence="9">
    <location>
        <position position="285"/>
    </location>
</feature>
<feature type="active site" evidence="9">
    <location>
        <position position="259"/>
    </location>
</feature>
<comment type="subcellular location">
    <subcellularLocation>
        <location evidence="1 9">Cytoplasm</location>
    </subcellularLocation>
</comment>
<feature type="active site" evidence="9">
    <location>
        <position position="262"/>
    </location>
</feature>
<proteinExistence type="inferred from homology"/>
<dbReference type="InterPro" id="IPR010998">
    <property type="entry name" value="Integrase_recombinase_N"/>
</dbReference>
<dbReference type="NCBIfam" id="NF001399">
    <property type="entry name" value="PRK00283.1"/>
    <property type="match status" value="1"/>
</dbReference>
<evidence type="ECO:0000256" key="5">
    <source>
        <dbReference type="ARBA" id="ARBA00022908"/>
    </source>
</evidence>
<keyword evidence="7 9" id="KW-0233">DNA recombination</keyword>
<evidence type="ECO:0000259" key="11">
    <source>
        <dbReference type="PROSITE" id="PS51900"/>
    </source>
</evidence>
<gene>
    <name evidence="9" type="primary">xerC</name>
    <name evidence="12" type="ORF">DVS28_a3413</name>
</gene>
<keyword evidence="8 9" id="KW-0131">Cell cycle</keyword>
<dbReference type="PROSITE" id="PS51898">
    <property type="entry name" value="TYR_RECOMBINASE"/>
    <property type="match status" value="1"/>
</dbReference>
<feature type="active site" description="O-(3'-phospho-DNA)-tyrosine intermediate" evidence="9">
    <location>
        <position position="294"/>
    </location>
</feature>
<dbReference type="InterPro" id="IPR023009">
    <property type="entry name" value="Tyrosine_recombinase_XerC/XerD"/>
</dbReference>
<dbReference type="GO" id="GO:0051301">
    <property type="term" value="P:cell division"/>
    <property type="evidence" value="ECO:0007669"/>
    <property type="project" value="UniProtKB-KW"/>
</dbReference>
<evidence type="ECO:0000313" key="13">
    <source>
        <dbReference type="Proteomes" id="UP000264006"/>
    </source>
</evidence>
<reference evidence="12 13" key="1">
    <citation type="submission" date="2018-09" db="EMBL/GenBank/DDBJ databases">
        <title>Complete genome sequence of Euzebya sp. DY32-46 isolated from seawater of Pacific Ocean.</title>
        <authorList>
            <person name="Xu L."/>
            <person name="Wu Y.-H."/>
            <person name="Xu X.-W."/>
        </authorList>
    </citation>
    <scope>NUCLEOTIDE SEQUENCE [LARGE SCALE GENOMIC DNA]</scope>
    <source>
        <strain evidence="12 13">DY32-46</strain>
    </source>
</reference>
<evidence type="ECO:0000256" key="4">
    <source>
        <dbReference type="ARBA" id="ARBA00022829"/>
    </source>
</evidence>
<evidence type="ECO:0000259" key="10">
    <source>
        <dbReference type="PROSITE" id="PS51898"/>
    </source>
</evidence>
<comment type="similarity">
    <text evidence="9">Belongs to the 'phage' integrase family. XerC subfamily.</text>
</comment>
<dbReference type="GO" id="GO:0003677">
    <property type="term" value="F:DNA binding"/>
    <property type="evidence" value="ECO:0007669"/>
    <property type="project" value="UniProtKB-UniRule"/>
</dbReference>
<dbReference type="GO" id="GO:0007059">
    <property type="term" value="P:chromosome segregation"/>
    <property type="evidence" value="ECO:0007669"/>
    <property type="project" value="UniProtKB-UniRule"/>
</dbReference>
<dbReference type="InterPro" id="IPR002104">
    <property type="entry name" value="Integrase_catalytic"/>
</dbReference>
<dbReference type="HAMAP" id="MF_01808">
    <property type="entry name" value="Recomb_XerC_XerD"/>
    <property type="match status" value="1"/>
</dbReference>
<dbReference type="GO" id="GO:0006313">
    <property type="term" value="P:DNA transposition"/>
    <property type="evidence" value="ECO:0007669"/>
    <property type="project" value="UniProtKB-UniRule"/>
</dbReference>
<dbReference type="CDD" id="cd00798">
    <property type="entry name" value="INT_XerDC_C"/>
    <property type="match status" value="1"/>
</dbReference>
<keyword evidence="2 9" id="KW-0963">Cytoplasm</keyword>
<dbReference type="Pfam" id="PF00589">
    <property type="entry name" value="Phage_integrase"/>
    <property type="match status" value="1"/>
</dbReference>
<name>A0A346Y0U1_9ACTN</name>
<dbReference type="Gene3D" id="1.10.443.10">
    <property type="entry name" value="Intergrase catalytic core"/>
    <property type="match status" value="1"/>
</dbReference>
<organism evidence="12 13">
    <name type="scientific">Euzebya pacifica</name>
    <dbReference type="NCBI Taxonomy" id="1608957"/>
    <lineage>
        <taxon>Bacteria</taxon>
        <taxon>Bacillati</taxon>
        <taxon>Actinomycetota</taxon>
        <taxon>Nitriliruptoria</taxon>
        <taxon>Euzebyales</taxon>
    </lineage>
</organism>
<dbReference type="Gene3D" id="1.10.150.130">
    <property type="match status" value="1"/>
</dbReference>
<dbReference type="InterPro" id="IPR011010">
    <property type="entry name" value="DNA_brk_join_enz"/>
</dbReference>
<evidence type="ECO:0000256" key="3">
    <source>
        <dbReference type="ARBA" id="ARBA00022618"/>
    </source>
</evidence>
<comment type="subunit">
    <text evidence="9">Forms a cyclic heterotetrameric complex composed of two molecules of XerC and two molecules of XerD.</text>
</comment>
<evidence type="ECO:0000256" key="7">
    <source>
        <dbReference type="ARBA" id="ARBA00023172"/>
    </source>
</evidence>
<evidence type="ECO:0000256" key="6">
    <source>
        <dbReference type="ARBA" id="ARBA00023125"/>
    </source>
</evidence>
<comment type="function">
    <text evidence="9">Site-specific tyrosine recombinase, which acts by catalyzing the cutting and rejoining of the recombining DNA molecules. The XerC-XerD complex is essential to convert dimers of the bacterial chromosome into monomers to permit their segregation at cell division. It also contributes to the segregational stability of plasmids.</text>
</comment>
<dbReference type="GO" id="GO:0005737">
    <property type="term" value="C:cytoplasm"/>
    <property type="evidence" value="ECO:0007669"/>
    <property type="project" value="UniProtKB-SubCell"/>
</dbReference>
<evidence type="ECO:0000256" key="8">
    <source>
        <dbReference type="ARBA" id="ARBA00023306"/>
    </source>
</evidence>
<evidence type="ECO:0000256" key="1">
    <source>
        <dbReference type="ARBA" id="ARBA00004496"/>
    </source>
</evidence>
<keyword evidence="4 9" id="KW-0159">Chromosome partition</keyword>
<dbReference type="InterPro" id="IPR013762">
    <property type="entry name" value="Integrase-like_cat_sf"/>
</dbReference>
<accession>A0A346Y0U1</accession>
<feature type="active site" evidence="9">
    <location>
        <position position="179"/>
    </location>
</feature>
<dbReference type="SUPFAM" id="SSF56349">
    <property type="entry name" value="DNA breaking-rejoining enzymes"/>
    <property type="match status" value="1"/>
</dbReference>
<dbReference type="PANTHER" id="PTHR30349:SF81">
    <property type="entry name" value="TYROSINE RECOMBINASE XERC"/>
    <property type="match status" value="1"/>
</dbReference>